<dbReference type="RefSeq" id="WP_212690872.1">
    <property type="nucleotide sequence ID" value="NZ_CP058561.1"/>
</dbReference>
<evidence type="ECO:0000256" key="3">
    <source>
        <dbReference type="ARBA" id="ARBA00023163"/>
    </source>
</evidence>
<dbReference type="SUPFAM" id="SSF46785">
    <property type="entry name" value="Winged helix' DNA-binding domain"/>
    <property type="match status" value="1"/>
</dbReference>
<dbReference type="SMART" id="SM00345">
    <property type="entry name" value="HTH_GNTR"/>
    <property type="match status" value="1"/>
</dbReference>
<protein>
    <submittedName>
        <fullName evidence="5">GntR family transcriptional regulator</fullName>
    </submittedName>
</protein>
<dbReference type="PROSITE" id="PS50949">
    <property type="entry name" value="HTH_GNTR"/>
    <property type="match status" value="1"/>
</dbReference>
<dbReference type="KEGG" id="vgu:HYG85_18160"/>
<keyword evidence="3" id="KW-0804">Transcription</keyword>
<proteinExistence type="predicted"/>
<dbReference type="AlphaFoldDB" id="A0A8J8MDB2"/>
<evidence type="ECO:0000259" key="4">
    <source>
        <dbReference type="PROSITE" id="PS50949"/>
    </source>
</evidence>
<dbReference type="Gene3D" id="1.10.10.10">
    <property type="entry name" value="Winged helix-like DNA-binding domain superfamily/Winged helix DNA-binding domain"/>
    <property type="match status" value="1"/>
</dbReference>
<reference evidence="5 6" key="1">
    <citation type="submission" date="2020-07" db="EMBL/GenBank/DDBJ databases">
        <title>Vallitalea guaymasensis genome.</title>
        <authorList>
            <person name="Postec A."/>
        </authorList>
    </citation>
    <scope>NUCLEOTIDE SEQUENCE [LARGE SCALE GENOMIC DNA]</scope>
    <source>
        <strain evidence="5 6">Ra1766G1</strain>
    </source>
</reference>
<gene>
    <name evidence="5" type="ORF">HYG85_18160</name>
</gene>
<dbReference type="CDD" id="cd07377">
    <property type="entry name" value="WHTH_GntR"/>
    <property type="match status" value="1"/>
</dbReference>
<dbReference type="InterPro" id="IPR000524">
    <property type="entry name" value="Tscrpt_reg_HTH_GntR"/>
</dbReference>
<feature type="domain" description="HTH gntR-type" evidence="4">
    <location>
        <begin position="7"/>
        <end position="75"/>
    </location>
</feature>
<evidence type="ECO:0000256" key="2">
    <source>
        <dbReference type="ARBA" id="ARBA00023125"/>
    </source>
</evidence>
<keyword evidence="1" id="KW-0805">Transcription regulation</keyword>
<name>A0A8J8MDB2_9FIRM</name>
<evidence type="ECO:0000256" key="1">
    <source>
        <dbReference type="ARBA" id="ARBA00023015"/>
    </source>
</evidence>
<dbReference type="InterPro" id="IPR036390">
    <property type="entry name" value="WH_DNA-bd_sf"/>
</dbReference>
<evidence type="ECO:0000313" key="5">
    <source>
        <dbReference type="EMBL" id="QUH30739.1"/>
    </source>
</evidence>
<dbReference type="Pfam" id="PF00392">
    <property type="entry name" value="GntR"/>
    <property type="match status" value="1"/>
</dbReference>
<accession>A0A8J8MDB2</accession>
<sequence length="119" mass="13842">MEFDNNIPVYVQILSYLKEIIIKKELKEGDKMPSVRELAKDLKVNPNTVQRAYRELESEGLIISKRGMGSYVTDNEDMINNLRNDIAKETVISFSNRMKNMGFCKKQILEIIDYYVEGD</sequence>
<dbReference type="PRINTS" id="PR00035">
    <property type="entry name" value="HTHGNTR"/>
</dbReference>
<keyword evidence="2" id="KW-0238">DNA-binding</keyword>
<organism evidence="5 6">
    <name type="scientific">Vallitalea guaymasensis</name>
    <dbReference type="NCBI Taxonomy" id="1185412"/>
    <lineage>
        <taxon>Bacteria</taxon>
        <taxon>Bacillati</taxon>
        <taxon>Bacillota</taxon>
        <taxon>Clostridia</taxon>
        <taxon>Lachnospirales</taxon>
        <taxon>Vallitaleaceae</taxon>
        <taxon>Vallitalea</taxon>
    </lineage>
</organism>
<evidence type="ECO:0000313" key="6">
    <source>
        <dbReference type="Proteomes" id="UP000677305"/>
    </source>
</evidence>
<keyword evidence="6" id="KW-1185">Reference proteome</keyword>
<dbReference type="PANTHER" id="PTHR38445:SF6">
    <property type="entry name" value="GNTR-FAMILY TRANSCRIPTIONAL REGULATOR"/>
    <property type="match status" value="1"/>
</dbReference>
<dbReference type="GO" id="GO:0003700">
    <property type="term" value="F:DNA-binding transcription factor activity"/>
    <property type="evidence" value="ECO:0007669"/>
    <property type="project" value="InterPro"/>
</dbReference>
<dbReference type="PANTHER" id="PTHR38445">
    <property type="entry name" value="HTH-TYPE TRANSCRIPTIONAL REPRESSOR YTRA"/>
    <property type="match status" value="1"/>
</dbReference>
<dbReference type="GO" id="GO:0003677">
    <property type="term" value="F:DNA binding"/>
    <property type="evidence" value="ECO:0007669"/>
    <property type="project" value="UniProtKB-KW"/>
</dbReference>
<dbReference type="InterPro" id="IPR036388">
    <property type="entry name" value="WH-like_DNA-bd_sf"/>
</dbReference>
<dbReference type="Proteomes" id="UP000677305">
    <property type="component" value="Chromosome"/>
</dbReference>
<dbReference type="EMBL" id="CP058561">
    <property type="protein sequence ID" value="QUH30739.1"/>
    <property type="molecule type" value="Genomic_DNA"/>
</dbReference>